<accession>A0A975XW06</accession>
<dbReference type="Proteomes" id="UP000683428">
    <property type="component" value="Chromosome"/>
</dbReference>
<dbReference type="EMBL" id="CP064782">
    <property type="protein sequence ID" value="QWT50401.1"/>
    <property type="molecule type" value="Genomic_DNA"/>
</dbReference>
<dbReference type="KEGG" id="aiq:Azoinq_07400"/>
<evidence type="ECO:0000313" key="2">
    <source>
        <dbReference type="Proteomes" id="UP000683428"/>
    </source>
</evidence>
<sequence>MRYLYVIFFIFYWVDAFAQDASELLSYDEYIGIKKIMFSSDGKCDIDKVLASSKILNVPDYYYELGDDSSAGYPLSKMKRSALCLISISSDMSFIGPKKISKKINPDPYAYNHDVYEVFPKGKLVAEIIFMPPMRLRKLCDENGIPAINVSFKKKNGKLVRVIGYDPYLSRCALDVAKKIK</sequence>
<reference evidence="1" key="1">
    <citation type="submission" date="2020-11" db="EMBL/GenBank/DDBJ databases">
        <title>Azospira inquinata sp. nov.</title>
        <authorList>
            <person name="Moe W.M."/>
            <person name="Mikes M.C."/>
        </authorList>
    </citation>
    <scope>NUCLEOTIDE SEQUENCE</scope>
    <source>
        <strain evidence="1">Azo-3</strain>
    </source>
</reference>
<proteinExistence type="predicted"/>
<keyword evidence="2" id="KW-1185">Reference proteome</keyword>
<protein>
    <submittedName>
        <fullName evidence="1">Uncharacterized protein</fullName>
    </submittedName>
</protein>
<organism evidence="1 2">
    <name type="scientific">Azospira inquinata</name>
    <dbReference type="NCBI Taxonomy" id="2785627"/>
    <lineage>
        <taxon>Bacteria</taxon>
        <taxon>Pseudomonadati</taxon>
        <taxon>Pseudomonadota</taxon>
        <taxon>Betaproteobacteria</taxon>
        <taxon>Rhodocyclales</taxon>
        <taxon>Rhodocyclaceae</taxon>
        <taxon>Azospira</taxon>
    </lineage>
</organism>
<gene>
    <name evidence="1" type="ORF">Azoinq_07400</name>
</gene>
<name>A0A975XW06_9RHOO</name>
<dbReference type="RefSeq" id="WP_216130445.1">
    <property type="nucleotide sequence ID" value="NZ_CP064782.1"/>
</dbReference>
<evidence type="ECO:0000313" key="1">
    <source>
        <dbReference type="EMBL" id="QWT50401.1"/>
    </source>
</evidence>
<dbReference type="AlphaFoldDB" id="A0A975XW06"/>